<dbReference type="Pfam" id="PF04306">
    <property type="entry name" value="DUF456"/>
    <property type="match status" value="1"/>
</dbReference>
<dbReference type="PANTHER" id="PTHR39165:SF1">
    <property type="entry name" value="DUF456 DOMAIN-CONTAINING PROTEIN"/>
    <property type="match status" value="1"/>
</dbReference>
<dbReference type="PANTHER" id="PTHR39165">
    <property type="entry name" value="IG HYPOTHETICAL 17883"/>
    <property type="match status" value="1"/>
</dbReference>
<evidence type="ECO:0000313" key="2">
    <source>
        <dbReference type="EMBL" id="MCP9612508.1"/>
    </source>
</evidence>
<keyword evidence="1" id="KW-0812">Transmembrane</keyword>
<name>A0ABT1MIR0_9BACT</name>
<dbReference type="RefSeq" id="WP_255027825.1">
    <property type="nucleotide sequence ID" value="NZ_JANDHW010000010.1"/>
</dbReference>
<gene>
    <name evidence="2" type="ORF">NMU02_10435</name>
</gene>
<feature type="transmembrane region" description="Helical" evidence="1">
    <location>
        <begin position="129"/>
        <end position="151"/>
    </location>
</feature>
<dbReference type="InterPro" id="IPR007403">
    <property type="entry name" value="DUF456"/>
</dbReference>
<dbReference type="Proteomes" id="UP001205603">
    <property type="component" value="Unassembled WGS sequence"/>
</dbReference>
<keyword evidence="1" id="KW-1133">Transmembrane helix</keyword>
<evidence type="ECO:0000256" key="1">
    <source>
        <dbReference type="SAM" id="Phobius"/>
    </source>
</evidence>
<keyword evidence="3" id="KW-1185">Reference proteome</keyword>
<feature type="transmembrane region" description="Helical" evidence="1">
    <location>
        <begin position="88"/>
        <end position="109"/>
    </location>
</feature>
<evidence type="ECO:0000313" key="3">
    <source>
        <dbReference type="Proteomes" id="UP001205603"/>
    </source>
</evidence>
<feature type="transmembrane region" description="Helical" evidence="1">
    <location>
        <begin position="50"/>
        <end position="67"/>
    </location>
</feature>
<sequence>MDILLIILGALCLLIGLAGCLLPALPGPPIAYLALVLLQFTDKVDFSVSLLLFWLGLVVIVQVLDYITPMLGTKYGGGSKWGSRGCMIGTLAGLFFFPPWGIIIGPFIGAVVGELLSGKNSSNALRAGFGAFMGFIVGTMMKFILCGYFIYEFLVALI</sequence>
<comment type="caution">
    <text evidence="2">The sequence shown here is derived from an EMBL/GenBank/DDBJ whole genome shotgun (WGS) entry which is preliminary data.</text>
</comment>
<reference evidence="2 3" key="1">
    <citation type="submission" date="2022-07" db="EMBL/GenBank/DDBJ databases">
        <title>Fecal culturing of patients with breast cancer.</title>
        <authorList>
            <person name="Teng N.M.Y."/>
            <person name="Kiu R."/>
            <person name="Evans R."/>
            <person name="Baker D.J."/>
            <person name="Zenner C."/>
            <person name="Robinson S.D."/>
            <person name="Hall L.J."/>
        </authorList>
    </citation>
    <scope>NUCLEOTIDE SEQUENCE [LARGE SCALE GENOMIC DNA]</scope>
    <source>
        <strain evidence="2 3">LH1063</strain>
    </source>
</reference>
<organism evidence="2 3">
    <name type="scientific">Coprobacter tertius</name>
    <dbReference type="NCBI Taxonomy" id="2944915"/>
    <lineage>
        <taxon>Bacteria</taxon>
        <taxon>Pseudomonadati</taxon>
        <taxon>Bacteroidota</taxon>
        <taxon>Bacteroidia</taxon>
        <taxon>Bacteroidales</taxon>
        <taxon>Barnesiellaceae</taxon>
        <taxon>Coprobacter</taxon>
    </lineage>
</organism>
<keyword evidence="1" id="KW-0472">Membrane</keyword>
<accession>A0ABT1MIR0</accession>
<proteinExistence type="predicted"/>
<protein>
    <submittedName>
        <fullName evidence="2">DUF456 domain-containing protein</fullName>
    </submittedName>
</protein>
<dbReference type="EMBL" id="JANDHW010000010">
    <property type="protein sequence ID" value="MCP9612508.1"/>
    <property type="molecule type" value="Genomic_DNA"/>
</dbReference>